<dbReference type="CDD" id="cd00293">
    <property type="entry name" value="USP-like"/>
    <property type="match status" value="1"/>
</dbReference>
<proteinExistence type="inferred from homology"/>
<dbReference type="PRINTS" id="PR01438">
    <property type="entry name" value="UNVRSLSTRESS"/>
</dbReference>
<dbReference type="SUPFAM" id="SSF52402">
    <property type="entry name" value="Adenine nucleotide alpha hydrolases-like"/>
    <property type="match status" value="1"/>
</dbReference>
<organism evidence="4 6">
    <name type="scientific">Agrobacterium larrymoorei</name>
    <dbReference type="NCBI Taxonomy" id="160699"/>
    <lineage>
        <taxon>Bacteria</taxon>
        <taxon>Pseudomonadati</taxon>
        <taxon>Pseudomonadota</taxon>
        <taxon>Alphaproteobacteria</taxon>
        <taxon>Hyphomicrobiales</taxon>
        <taxon>Rhizobiaceae</taxon>
        <taxon>Rhizobium/Agrobacterium group</taxon>
        <taxon>Agrobacterium</taxon>
    </lineage>
</organism>
<reference evidence="4 6" key="1">
    <citation type="submission" date="2019-04" db="EMBL/GenBank/DDBJ databases">
        <title>Complete genome sequence of Agrobacterium larrymoorei CFBP5473.</title>
        <authorList>
            <person name="Haryono M."/>
            <person name="Chou L."/>
            <person name="Lin Y.-C."/>
            <person name="Lai E.-M."/>
            <person name="Kuo C.-H."/>
        </authorList>
    </citation>
    <scope>NUCLEOTIDE SEQUENCE [LARGE SCALE GENOMIC DNA]</scope>
    <source>
        <strain evidence="4 6">CFBP5473</strain>
    </source>
</reference>
<dbReference type="Pfam" id="PF00582">
    <property type="entry name" value="Usp"/>
    <property type="match status" value="1"/>
</dbReference>
<keyword evidence="2" id="KW-0963">Cytoplasm</keyword>
<evidence type="ECO:0000256" key="1">
    <source>
        <dbReference type="ARBA" id="ARBA00008791"/>
    </source>
</evidence>
<dbReference type="GO" id="GO:0005737">
    <property type="term" value="C:cytoplasm"/>
    <property type="evidence" value="ECO:0007669"/>
    <property type="project" value="UniProtKB-SubCell"/>
</dbReference>
<dbReference type="EMBL" id="CP039691">
    <property type="protein sequence ID" value="QCI98395.1"/>
    <property type="molecule type" value="Genomic_DNA"/>
</dbReference>
<gene>
    <name evidence="4" type="ORF">CFBP5473_11080</name>
    <name evidence="5" type="ORF">J5285_08645</name>
</gene>
<evidence type="ECO:0000256" key="2">
    <source>
        <dbReference type="PIRNR" id="PIRNR006276"/>
    </source>
</evidence>
<feature type="domain" description="UspA" evidence="3">
    <location>
        <begin position="1"/>
        <end position="134"/>
    </location>
</feature>
<evidence type="ECO:0000313" key="6">
    <source>
        <dbReference type="Proteomes" id="UP000298545"/>
    </source>
</evidence>
<evidence type="ECO:0000313" key="7">
    <source>
        <dbReference type="Proteomes" id="UP000826513"/>
    </source>
</evidence>
<keyword evidence="7" id="KW-1185">Reference proteome</keyword>
<name>A0A4D7DN33_9HYPH</name>
<dbReference type="STRING" id="1367849.GCA_000518585_04692"/>
<dbReference type="Proteomes" id="UP000826513">
    <property type="component" value="Chromosome 1"/>
</dbReference>
<accession>A0A4D7DN33</accession>
<dbReference type="OrthoDB" id="9792500at2"/>
<dbReference type="InterPro" id="IPR014729">
    <property type="entry name" value="Rossmann-like_a/b/a_fold"/>
</dbReference>
<evidence type="ECO:0000313" key="5">
    <source>
        <dbReference type="EMBL" id="QYA06146.1"/>
    </source>
</evidence>
<dbReference type="RefSeq" id="WP_027677178.1">
    <property type="nucleotide sequence ID" value="NZ_CP039691.1"/>
</dbReference>
<dbReference type="EMBL" id="CP072167">
    <property type="protein sequence ID" value="QYA06146.1"/>
    <property type="molecule type" value="Genomic_DNA"/>
</dbReference>
<dbReference type="PANTHER" id="PTHR46268:SF6">
    <property type="entry name" value="UNIVERSAL STRESS PROTEIN UP12"/>
    <property type="match status" value="1"/>
</dbReference>
<evidence type="ECO:0000259" key="3">
    <source>
        <dbReference type="Pfam" id="PF00582"/>
    </source>
</evidence>
<evidence type="ECO:0000313" key="4">
    <source>
        <dbReference type="EMBL" id="QCI98395.1"/>
    </source>
</evidence>
<dbReference type="PANTHER" id="PTHR46268">
    <property type="entry name" value="STRESS RESPONSE PROTEIN NHAX"/>
    <property type="match status" value="1"/>
</dbReference>
<dbReference type="KEGG" id="alf:CFBP5473_11080"/>
<dbReference type="Proteomes" id="UP000298545">
    <property type="component" value="Chromosome circular"/>
</dbReference>
<sequence>MYRKILVPVDLSNADKAERTLKKAEALLDDGGQIVLVNVVEDLPNYLAIDVPMDIIENAIKDAKNRLAVLKEKSDRIGAVEIRSGAPAREILGLAEEANADLIIIASHTPDFTNYFIGATADRVVRHAKCSVLVDR</sequence>
<dbReference type="Gene3D" id="3.40.50.620">
    <property type="entry name" value="HUPs"/>
    <property type="match status" value="1"/>
</dbReference>
<reference evidence="5 7" key="2">
    <citation type="submission" date="2021-03" db="EMBL/GenBank/DDBJ databases">
        <title>Rapid diversification of plasmids in a genus of pathogenic and nitrogen fixing bacteria.</title>
        <authorList>
            <person name="Weisberg A.J."/>
            <person name="Miller M."/>
            <person name="Ream W."/>
            <person name="Grunwald N.J."/>
            <person name="Chang J.H."/>
        </authorList>
    </citation>
    <scope>NUCLEOTIDE SEQUENCE [LARGE SCALE GENOMIC DNA]</scope>
    <source>
        <strain evidence="5 7">AF3.44</strain>
    </source>
</reference>
<protein>
    <recommendedName>
        <fullName evidence="2">Universal stress protein</fullName>
    </recommendedName>
</protein>
<comment type="subcellular location">
    <subcellularLocation>
        <location evidence="2">Cytoplasm</location>
    </subcellularLocation>
</comment>
<dbReference type="AlphaFoldDB" id="A0A4D7DN33"/>
<comment type="similarity">
    <text evidence="1 2">Belongs to the universal stress protein A family.</text>
</comment>
<dbReference type="InterPro" id="IPR006016">
    <property type="entry name" value="UspA"/>
</dbReference>
<dbReference type="PIRSF" id="PIRSF006276">
    <property type="entry name" value="UspA"/>
    <property type="match status" value="1"/>
</dbReference>
<dbReference type="InterPro" id="IPR006015">
    <property type="entry name" value="Universal_stress_UspA"/>
</dbReference>